<reference evidence="15" key="1">
    <citation type="journal article" date="2019" name="Int. J. Syst. Evol. Microbiol.">
        <title>The Global Catalogue of Microorganisms (GCM) 10K type strain sequencing project: providing services to taxonomists for standard genome sequencing and annotation.</title>
        <authorList>
            <consortium name="The Broad Institute Genomics Platform"/>
            <consortium name="The Broad Institute Genome Sequencing Center for Infectious Disease"/>
            <person name="Wu L."/>
            <person name="Ma J."/>
        </authorList>
    </citation>
    <scope>NUCLEOTIDE SEQUENCE [LARGE SCALE GENOMIC DNA]</scope>
    <source>
        <strain evidence="15">JCM 18325</strain>
    </source>
</reference>
<evidence type="ECO:0000256" key="4">
    <source>
        <dbReference type="ARBA" id="ARBA00012564"/>
    </source>
</evidence>
<dbReference type="Pfam" id="PF01433">
    <property type="entry name" value="Peptidase_M1"/>
    <property type="match status" value="1"/>
</dbReference>
<sequence length="686" mass="80295">MKCFIAFFYFFISFFGFSQQTEYVDFKKAKAEIAFGDLKKKEVSGSITYEFKILKDTDSIYFDANNFQNISSTLDGTFMDSLYNGKQLIVKYPFKPNTTHKLDITFKTSPKKAMYFIDWDTSTALSVTNEVNVTSSDSLKMNRIEKNSWTQSVQIWTQGQGKYTSNWLPSVDDMNEKIEFDLSITFDNEYEVIANGKLTNKQINDSTITWHYNMQQPMSSYLVALAIGKYDKKVEYSDNGIPLEMYYYPEDSLKIEPTYRYTKQIFDFLEEEIGVPYPWQNYKQVPVKDFLYAGMENTSATIFADSFVIDSIAFVDKNYVNVNAHELAHQWFGNLVTETSGKHHWLQEGFATYYALLAERNIFGDDYYYWRLYEYAQELWGQEKAGLSTSLLDPQSSSATFYKKGAWVLHILREKVGNKAFSKAVKAYLEKHQFKNVETKDFINEVEKASGKDLREFMARWLEDKTLFYDEMIKNLKLNSSSINQHFLYDCNETPQLCKTILLRRDNSIYKEKIIEALGSTHITKSTFLIDDIKVRQAIAQTLSQVPLELKSDYETLLNDESYITMEVALFNLWRNFAEDREKYLNKTKGIQGFNDKNVRILWLTLALLTDDYEIENRPKYFDELTDYTSSKYSFEVRQNAFQYLTQIQACNDVCKENLKQATTHHSWQFTKFAKNLLEVINKSKD</sequence>
<dbReference type="InterPro" id="IPR014782">
    <property type="entry name" value="Peptidase_M1_dom"/>
</dbReference>
<dbReference type="InterPro" id="IPR045357">
    <property type="entry name" value="Aminopeptidase_N-like_N"/>
</dbReference>
<evidence type="ECO:0000256" key="10">
    <source>
        <dbReference type="ARBA" id="ARBA00022833"/>
    </source>
</evidence>
<organism evidence="14 15">
    <name type="scientific">Litoribaculum gwangyangense</name>
    <dbReference type="NCBI Taxonomy" id="1130722"/>
    <lineage>
        <taxon>Bacteria</taxon>
        <taxon>Pseudomonadati</taxon>
        <taxon>Bacteroidota</taxon>
        <taxon>Flavobacteriia</taxon>
        <taxon>Flavobacteriales</taxon>
        <taxon>Flavobacteriaceae</taxon>
        <taxon>Litoribaculum</taxon>
    </lineage>
</organism>
<evidence type="ECO:0000256" key="2">
    <source>
        <dbReference type="ARBA" id="ARBA00001947"/>
    </source>
</evidence>
<evidence type="ECO:0000256" key="3">
    <source>
        <dbReference type="ARBA" id="ARBA00010136"/>
    </source>
</evidence>
<evidence type="ECO:0000313" key="14">
    <source>
        <dbReference type="EMBL" id="GAA4807681.1"/>
    </source>
</evidence>
<evidence type="ECO:0000259" key="13">
    <source>
        <dbReference type="Pfam" id="PF17900"/>
    </source>
</evidence>
<dbReference type="Proteomes" id="UP001501433">
    <property type="component" value="Unassembled WGS sequence"/>
</dbReference>
<evidence type="ECO:0000256" key="6">
    <source>
        <dbReference type="ARBA" id="ARBA00022438"/>
    </source>
</evidence>
<comment type="catalytic activity">
    <reaction evidence="1">
        <text>Release of an N-terminal amino acid, Xaa-|-Yaa- from a peptide, amide or arylamide. Xaa is preferably Ala, but may be most amino acids including Pro (slow action). When a terminal hydrophobic residue is followed by a prolyl residue, the two may be released as an intact Xaa-Pro dipeptide.</text>
        <dbReference type="EC" id="3.4.11.2"/>
    </reaction>
</comment>
<evidence type="ECO:0000259" key="12">
    <source>
        <dbReference type="Pfam" id="PF01433"/>
    </source>
</evidence>
<dbReference type="CDD" id="cd09603">
    <property type="entry name" value="M1_APN_like"/>
    <property type="match status" value="1"/>
</dbReference>
<protein>
    <recommendedName>
        <fullName evidence="5">Aminopeptidase N</fullName>
        <ecNumber evidence="4">3.4.11.2</ecNumber>
    </recommendedName>
</protein>
<proteinExistence type="inferred from homology"/>
<evidence type="ECO:0000256" key="8">
    <source>
        <dbReference type="ARBA" id="ARBA00022723"/>
    </source>
</evidence>
<dbReference type="Gene3D" id="1.10.390.10">
    <property type="entry name" value="Neutral Protease Domain 2"/>
    <property type="match status" value="1"/>
</dbReference>
<evidence type="ECO:0000256" key="5">
    <source>
        <dbReference type="ARBA" id="ARBA00015611"/>
    </source>
</evidence>
<dbReference type="PANTHER" id="PTHR11533">
    <property type="entry name" value="PROTEASE M1 ZINC METALLOPROTEASE"/>
    <property type="match status" value="1"/>
</dbReference>
<comment type="similarity">
    <text evidence="3">Belongs to the peptidase M1 family.</text>
</comment>
<gene>
    <name evidence="14" type="ORF">GCM10023330_12790</name>
</gene>
<feature type="domain" description="Aminopeptidase N-like N-terminal" evidence="13">
    <location>
        <begin position="37"/>
        <end position="222"/>
    </location>
</feature>
<keyword evidence="6" id="KW-0031">Aminopeptidase</keyword>
<dbReference type="InterPro" id="IPR001930">
    <property type="entry name" value="Peptidase_M1"/>
</dbReference>
<dbReference type="InterPro" id="IPR027268">
    <property type="entry name" value="Peptidase_M4/M1_CTD_sf"/>
</dbReference>
<dbReference type="EC" id="3.4.11.2" evidence="4"/>
<name>A0ABP9CE21_9FLAO</name>
<comment type="caution">
    <text evidence="14">The sequence shown here is derived from an EMBL/GenBank/DDBJ whole genome shotgun (WGS) entry which is preliminary data.</text>
</comment>
<dbReference type="PRINTS" id="PR00756">
    <property type="entry name" value="ALADIPTASE"/>
</dbReference>
<keyword evidence="11" id="KW-0482">Metalloprotease</keyword>
<keyword evidence="15" id="KW-1185">Reference proteome</keyword>
<dbReference type="SUPFAM" id="SSF55486">
    <property type="entry name" value="Metalloproteases ('zincins'), catalytic domain"/>
    <property type="match status" value="1"/>
</dbReference>
<keyword evidence="9" id="KW-0378">Hydrolase</keyword>
<dbReference type="Gene3D" id="2.60.40.1730">
    <property type="entry name" value="tricorn interacting facor f3 domain"/>
    <property type="match status" value="1"/>
</dbReference>
<dbReference type="SUPFAM" id="SSF63737">
    <property type="entry name" value="Leukotriene A4 hydrolase N-terminal domain"/>
    <property type="match status" value="1"/>
</dbReference>
<evidence type="ECO:0000313" key="15">
    <source>
        <dbReference type="Proteomes" id="UP001501433"/>
    </source>
</evidence>
<feature type="domain" description="Peptidase M1 membrane alanine aminopeptidase" evidence="12">
    <location>
        <begin position="261"/>
        <end position="461"/>
    </location>
</feature>
<dbReference type="RefSeq" id="WP_345276125.1">
    <property type="nucleotide sequence ID" value="NZ_BAABJW010000002.1"/>
</dbReference>
<dbReference type="PANTHER" id="PTHR11533:SF174">
    <property type="entry name" value="PUROMYCIN-SENSITIVE AMINOPEPTIDASE-RELATED"/>
    <property type="match status" value="1"/>
</dbReference>
<dbReference type="EMBL" id="BAABJW010000002">
    <property type="protein sequence ID" value="GAA4807681.1"/>
    <property type="molecule type" value="Genomic_DNA"/>
</dbReference>
<keyword evidence="7" id="KW-0645">Protease</keyword>
<dbReference type="InterPro" id="IPR050344">
    <property type="entry name" value="Peptidase_M1_aminopeptidases"/>
</dbReference>
<evidence type="ECO:0000256" key="11">
    <source>
        <dbReference type="ARBA" id="ARBA00023049"/>
    </source>
</evidence>
<comment type="cofactor">
    <cofactor evidence="2">
        <name>Zn(2+)</name>
        <dbReference type="ChEBI" id="CHEBI:29105"/>
    </cofactor>
</comment>
<evidence type="ECO:0000256" key="1">
    <source>
        <dbReference type="ARBA" id="ARBA00000098"/>
    </source>
</evidence>
<evidence type="ECO:0000256" key="7">
    <source>
        <dbReference type="ARBA" id="ARBA00022670"/>
    </source>
</evidence>
<dbReference type="InterPro" id="IPR042097">
    <property type="entry name" value="Aminopeptidase_N-like_N_sf"/>
</dbReference>
<accession>A0ABP9CE21</accession>
<keyword evidence="10" id="KW-0862">Zinc</keyword>
<keyword evidence="8" id="KW-0479">Metal-binding</keyword>
<evidence type="ECO:0000256" key="9">
    <source>
        <dbReference type="ARBA" id="ARBA00022801"/>
    </source>
</evidence>
<dbReference type="Pfam" id="PF17900">
    <property type="entry name" value="Peptidase_M1_N"/>
    <property type="match status" value="1"/>
</dbReference>